<evidence type="ECO:0000313" key="1">
    <source>
        <dbReference type="EMBL" id="STY71313.1"/>
    </source>
</evidence>
<proteinExistence type="predicted"/>
<gene>
    <name evidence="1" type="ORF">NCTC10571_01469</name>
</gene>
<dbReference type="AlphaFoldDB" id="A0A378NSF1"/>
<accession>A0A378NSF1</accession>
<dbReference type="RefSeq" id="WP_115151671.1">
    <property type="nucleotide sequence ID" value="NZ_UGPP01000001.1"/>
</dbReference>
<dbReference type="Proteomes" id="UP000255234">
    <property type="component" value="Unassembled WGS sequence"/>
</dbReference>
<evidence type="ECO:0000313" key="2">
    <source>
        <dbReference type="Proteomes" id="UP000255234"/>
    </source>
</evidence>
<sequence>MFKPDFSQIKNGADISKALESNFIENNLDGKWKFVVNEDGDLVLKYGDKIIGVPWKKPTE</sequence>
<reference evidence="1 2" key="1">
    <citation type="submission" date="2018-06" db="EMBL/GenBank/DDBJ databases">
        <authorList>
            <consortium name="Pathogen Informatics"/>
            <person name="Doyle S."/>
        </authorList>
    </citation>
    <scope>NUCLEOTIDE SEQUENCE [LARGE SCALE GENOMIC DNA]</scope>
    <source>
        <strain evidence="1 2">NCTC10571</strain>
    </source>
</reference>
<organism evidence="1 2">
    <name type="scientific">Megamonas hypermegale</name>
    <dbReference type="NCBI Taxonomy" id="158847"/>
    <lineage>
        <taxon>Bacteria</taxon>
        <taxon>Bacillati</taxon>
        <taxon>Bacillota</taxon>
        <taxon>Negativicutes</taxon>
        <taxon>Selenomonadales</taxon>
        <taxon>Selenomonadaceae</taxon>
        <taxon>Megamonas</taxon>
    </lineage>
</organism>
<protein>
    <submittedName>
        <fullName evidence="1">Uncharacterized protein</fullName>
    </submittedName>
</protein>
<dbReference type="EMBL" id="UGPP01000001">
    <property type="protein sequence ID" value="STY71313.1"/>
    <property type="molecule type" value="Genomic_DNA"/>
</dbReference>
<name>A0A378NSF1_9FIRM</name>